<dbReference type="GO" id="GO:0005886">
    <property type="term" value="C:plasma membrane"/>
    <property type="evidence" value="ECO:0007669"/>
    <property type="project" value="TreeGrafter"/>
</dbReference>
<evidence type="ECO:0000259" key="5">
    <source>
        <dbReference type="PROSITE" id="PS50887"/>
    </source>
</evidence>
<reference evidence="6 7" key="1">
    <citation type="submission" date="2018-10" db="EMBL/GenBank/DDBJ databases">
        <title>The complete genome of Acinetobacter wuhouensis strain WCHAW010062.</title>
        <authorList>
            <person name="Hu Y."/>
            <person name="Long H."/>
            <person name="Feng Y."/>
            <person name="Zong Z."/>
        </authorList>
    </citation>
    <scope>NUCLEOTIDE SEQUENCE [LARGE SCALE GENOMIC DNA]</scope>
    <source>
        <strain evidence="6 7">WCHAW010062</strain>
    </source>
</reference>
<evidence type="ECO:0000256" key="4">
    <source>
        <dbReference type="SAM" id="Phobius"/>
    </source>
</evidence>
<feature type="transmembrane region" description="Helical" evidence="4">
    <location>
        <begin position="326"/>
        <end position="346"/>
    </location>
</feature>
<sequence>MGQQLRSEQISTRLLLLMSIIILSVLLIAIPQIISSYQQYRISHQAVLDIQTLRVFAETSNKISRERAPTNKAMSSTTLEAQKNINELNKYRSEVDQQIDITVKTLNRAGFTELAKRVDQQLKYDLGNARKHVDAYLALPKEKRTVQQMDQAILGMFGAWDSCRTLLQQLVMDSKKRNKEVTDYASMVLILADLRDQAGRVASNIMAPLSFSASFPEKNKLRSLQTQEQVKYLWQLLDTIQPESLKTQDYLNLHQQVKDRFIDQGLSIVVKLLQESDLYQPYSITANQLTDAMVGKFTTVVDLQTYLLEMQSLDAQEKASASHQQFLLTFFTSLISLAVAMFTMLYTRKKLFEPLIQAQQMIVELSKSHQREYVGGVDLTYKEAQTLNDAIYILKEMLQQRDVFEFKLKNMANTDSLTGVSNRVALDAFLNEYATEPQLFQQLSLIVVDIDHFKSVNDQYGHILGDHVIAQIASCLQANIARSELIVRFGGDEFLIVLKNLKQDWLIQIAESILADISQLRFDLPETDEKLKVSVSIGIASGAPNWETLFSRADESLFKAKAQGRNKVVV</sequence>
<feature type="domain" description="GGDEF" evidence="5">
    <location>
        <begin position="441"/>
        <end position="570"/>
    </location>
</feature>
<proteinExistence type="predicted"/>
<evidence type="ECO:0000256" key="3">
    <source>
        <dbReference type="ARBA" id="ARBA00034247"/>
    </source>
</evidence>
<keyword evidence="4" id="KW-0472">Membrane</keyword>
<gene>
    <name evidence="6" type="ORF">CDG68_04180</name>
</gene>
<dbReference type="CDD" id="cd01949">
    <property type="entry name" value="GGDEF"/>
    <property type="match status" value="1"/>
</dbReference>
<dbReference type="InterPro" id="IPR043128">
    <property type="entry name" value="Rev_trsase/Diguanyl_cyclase"/>
</dbReference>
<dbReference type="EC" id="2.7.7.65" evidence="2"/>
<dbReference type="Pfam" id="PF00990">
    <property type="entry name" value="GGDEF"/>
    <property type="match status" value="1"/>
</dbReference>
<comment type="cofactor">
    <cofactor evidence="1">
        <name>Mg(2+)</name>
        <dbReference type="ChEBI" id="CHEBI:18420"/>
    </cofactor>
</comment>
<evidence type="ECO:0000313" key="7">
    <source>
        <dbReference type="Proteomes" id="UP000279962"/>
    </source>
</evidence>
<dbReference type="Gene3D" id="3.30.70.270">
    <property type="match status" value="1"/>
</dbReference>
<dbReference type="GO" id="GO:1902201">
    <property type="term" value="P:negative regulation of bacterial-type flagellum-dependent cell motility"/>
    <property type="evidence" value="ECO:0007669"/>
    <property type="project" value="TreeGrafter"/>
</dbReference>
<organism evidence="6 7">
    <name type="scientific">Acinetobacter wuhouensis</name>
    <dbReference type="NCBI Taxonomy" id="1879050"/>
    <lineage>
        <taxon>Bacteria</taxon>
        <taxon>Pseudomonadati</taxon>
        <taxon>Pseudomonadota</taxon>
        <taxon>Gammaproteobacteria</taxon>
        <taxon>Moraxellales</taxon>
        <taxon>Moraxellaceae</taxon>
        <taxon>Acinetobacter</taxon>
    </lineage>
</organism>
<dbReference type="SMART" id="SM00267">
    <property type="entry name" value="GGDEF"/>
    <property type="match status" value="1"/>
</dbReference>
<dbReference type="InterPro" id="IPR000160">
    <property type="entry name" value="GGDEF_dom"/>
</dbReference>
<dbReference type="PROSITE" id="PS50887">
    <property type="entry name" value="GGDEF"/>
    <property type="match status" value="1"/>
</dbReference>
<name>A0A3G2SYG8_9GAMM</name>
<evidence type="ECO:0000313" key="6">
    <source>
        <dbReference type="EMBL" id="AYO52914.1"/>
    </source>
</evidence>
<dbReference type="InterPro" id="IPR050469">
    <property type="entry name" value="Diguanylate_Cyclase"/>
</dbReference>
<evidence type="ECO:0000256" key="1">
    <source>
        <dbReference type="ARBA" id="ARBA00001946"/>
    </source>
</evidence>
<keyword evidence="4" id="KW-0812">Transmembrane</keyword>
<dbReference type="AlphaFoldDB" id="A0A3G2SYG8"/>
<dbReference type="EMBL" id="CP033133">
    <property type="protein sequence ID" value="AYO52914.1"/>
    <property type="molecule type" value="Genomic_DNA"/>
</dbReference>
<protein>
    <recommendedName>
        <fullName evidence="2">diguanylate cyclase</fullName>
        <ecNumber evidence="2">2.7.7.65</ecNumber>
    </recommendedName>
</protein>
<dbReference type="PANTHER" id="PTHR45138:SF9">
    <property type="entry name" value="DIGUANYLATE CYCLASE DGCM-RELATED"/>
    <property type="match status" value="1"/>
</dbReference>
<evidence type="ECO:0000256" key="2">
    <source>
        <dbReference type="ARBA" id="ARBA00012528"/>
    </source>
</evidence>
<dbReference type="NCBIfam" id="TIGR00254">
    <property type="entry name" value="GGDEF"/>
    <property type="match status" value="1"/>
</dbReference>
<dbReference type="GO" id="GO:0052621">
    <property type="term" value="F:diguanylate cyclase activity"/>
    <property type="evidence" value="ECO:0007669"/>
    <property type="project" value="UniProtKB-EC"/>
</dbReference>
<dbReference type="FunFam" id="3.30.70.270:FF:000001">
    <property type="entry name" value="Diguanylate cyclase domain protein"/>
    <property type="match status" value="1"/>
</dbReference>
<accession>A0A3G2SYG8</accession>
<comment type="catalytic activity">
    <reaction evidence="3">
        <text>2 GTP = 3',3'-c-di-GMP + 2 diphosphate</text>
        <dbReference type="Rhea" id="RHEA:24898"/>
        <dbReference type="ChEBI" id="CHEBI:33019"/>
        <dbReference type="ChEBI" id="CHEBI:37565"/>
        <dbReference type="ChEBI" id="CHEBI:58805"/>
        <dbReference type="EC" id="2.7.7.65"/>
    </reaction>
</comment>
<feature type="transmembrane region" description="Helical" evidence="4">
    <location>
        <begin position="12"/>
        <end position="34"/>
    </location>
</feature>
<dbReference type="SUPFAM" id="SSF55073">
    <property type="entry name" value="Nucleotide cyclase"/>
    <property type="match status" value="1"/>
</dbReference>
<dbReference type="InterPro" id="IPR029787">
    <property type="entry name" value="Nucleotide_cyclase"/>
</dbReference>
<dbReference type="RefSeq" id="WP_087552836.1">
    <property type="nucleotide sequence ID" value="NZ_CP033133.1"/>
</dbReference>
<keyword evidence="4" id="KW-1133">Transmembrane helix</keyword>
<dbReference type="PANTHER" id="PTHR45138">
    <property type="entry name" value="REGULATORY COMPONENTS OF SENSORY TRANSDUCTION SYSTEM"/>
    <property type="match status" value="1"/>
</dbReference>
<dbReference type="Proteomes" id="UP000279962">
    <property type="component" value="Chromosome"/>
</dbReference>
<dbReference type="GO" id="GO:0043709">
    <property type="term" value="P:cell adhesion involved in single-species biofilm formation"/>
    <property type="evidence" value="ECO:0007669"/>
    <property type="project" value="TreeGrafter"/>
</dbReference>